<sequence>MRRKKLWRMIPRSKQCSDNKKFNDTFSHSCIIAQNRRPGL</sequence>
<name>A0A0E9S8Q8_ANGAN</name>
<protein>
    <submittedName>
        <fullName evidence="1">Uncharacterized protein</fullName>
    </submittedName>
</protein>
<reference evidence="1" key="1">
    <citation type="submission" date="2014-11" db="EMBL/GenBank/DDBJ databases">
        <authorList>
            <person name="Amaro Gonzalez C."/>
        </authorList>
    </citation>
    <scope>NUCLEOTIDE SEQUENCE</scope>
</reference>
<evidence type="ECO:0000313" key="1">
    <source>
        <dbReference type="EMBL" id="JAH37065.1"/>
    </source>
</evidence>
<organism evidence="1">
    <name type="scientific">Anguilla anguilla</name>
    <name type="common">European freshwater eel</name>
    <name type="synonym">Muraena anguilla</name>
    <dbReference type="NCBI Taxonomy" id="7936"/>
    <lineage>
        <taxon>Eukaryota</taxon>
        <taxon>Metazoa</taxon>
        <taxon>Chordata</taxon>
        <taxon>Craniata</taxon>
        <taxon>Vertebrata</taxon>
        <taxon>Euteleostomi</taxon>
        <taxon>Actinopterygii</taxon>
        <taxon>Neopterygii</taxon>
        <taxon>Teleostei</taxon>
        <taxon>Anguilliformes</taxon>
        <taxon>Anguillidae</taxon>
        <taxon>Anguilla</taxon>
    </lineage>
</organism>
<reference evidence="1" key="2">
    <citation type="journal article" date="2015" name="Fish Shellfish Immunol.">
        <title>Early steps in the European eel (Anguilla anguilla)-Vibrio vulnificus interaction in the gills: Role of the RtxA13 toxin.</title>
        <authorList>
            <person name="Callol A."/>
            <person name="Pajuelo D."/>
            <person name="Ebbesson L."/>
            <person name="Teles M."/>
            <person name="MacKenzie S."/>
            <person name="Amaro C."/>
        </authorList>
    </citation>
    <scope>NUCLEOTIDE SEQUENCE</scope>
</reference>
<accession>A0A0E9S8Q8</accession>
<dbReference type="AlphaFoldDB" id="A0A0E9S8Q8"/>
<dbReference type="EMBL" id="GBXM01071512">
    <property type="protein sequence ID" value="JAH37065.1"/>
    <property type="molecule type" value="Transcribed_RNA"/>
</dbReference>
<proteinExistence type="predicted"/>